<feature type="compositionally biased region" description="Polar residues" evidence="1">
    <location>
        <begin position="30"/>
        <end position="40"/>
    </location>
</feature>
<proteinExistence type="predicted"/>
<evidence type="ECO:0000313" key="2">
    <source>
        <dbReference type="EMBL" id="CAD7399640.1"/>
    </source>
</evidence>
<organism evidence="2">
    <name type="scientific">Timema cristinae</name>
    <name type="common">Walking stick</name>
    <dbReference type="NCBI Taxonomy" id="61476"/>
    <lineage>
        <taxon>Eukaryota</taxon>
        <taxon>Metazoa</taxon>
        <taxon>Ecdysozoa</taxon>
        <taxon>Arthropoda</taxon>
        <taxon>Hexapoda</taxon>
        <taxon>Insecta</taxon>
        <taxon>Pterygota</taxon>
        <taxon>Neoptera</taxon>
        <taxon>Polyneoptera</taxon>
        <taxon>Phasmatodea</taxon>
        <taxon>Timematodea</taxon>
        <taxon>Timematoidea</taxon>
        <taxon>Timematidae</taxon>
        <taxon>Timema</taxon>
    </lineage>
</organism>
<protein>
    <submittedName>
        <fullName evidence="2">Uncharacterized protein</fullName>
    </submittedName>
</protein>
<feature type="compositionally biased region" description="Low complexity" evidence="1">
    <location>
        <begin position="483"/>
        <end position="496"/>
    </location>
</feature>
<feature type="region of interest" description="Disordered" evidence="1">
    <location>
        <begin position="483"/>
        <end position="509"/>
    </location>
</feature>
<feature type="region of interest" description="Disordered" evidence="1">
    <location>
        <begin position="1"/>
        <end position="40"/>
    </location>
</feature>
<name>A0A7R9GW17_TIMCR</name>
<evidence type="ECO:0000256" key="1">
    <source>
        <dbReference type="SAM" id="MobiDB-lite"/>
    </source>
</evidence>
<sequence>MTSAHAAVEDEISPVSDQESFSSEDHHEVVSSTTPPTNHCTLVTKPSSISCQHRHSLTNTLQSIPTESCSSSIDVKIPVMTYSKPLSAPRLVSNSQELLSQPLTSENKKTCPSDITNCPPCFSPKQKNCTHKTEDISVAKVAVKALTPSTASEFSGSSDIAMTHKNHSDIYSSTQENSNGEHKKAVILESTDLLTDVSLDRFRISNSDDNGSKIEQNLNIKTNSVIKGVVSEGKLSGDVSKMCRIIGETKKITDTLMESSPRKMNINSKTITVFVKEKTDSQSIAEIATSSNISSKLESSTSTHNLETTIKNNLISIPDKPPTPKVIQRLFDEVPSPKVLLAQTHNIQSSPLPTENLTFQPDLRIDEWSSGSSLEMKQKTARIEMEKQTLYNLTPSTVCEEAETSDSKTMHTNMNAPDSSVTKRTSLSYHMPNSSICNQSPLSMAHQLASRVNVGFPTPTHCSRMFPQSRSLGIDPRPIYPNYPFSPYGSPSSSPRSTRRKSPLKESRRVSIDKSGNYLQLNQYRLMESIGQTLFNEYAVPPKGAGEAGEHPGCWAQMDAVPLILYDK</sequence>
<accession>A0A7R9GW17</accession>
<gene>
    <name evidence="2" type="ORF">TCEB3V08_LOCUS5103</name>
</gene>
<dbReference type="AlphaFoldDB" id="A0A7R9GW17"/>
<dbReference type="EMBL" id="OC317894">
    <property type="protein sequence ID" value="CAD7399640.1"/>
    <property type="molecule type" value="Genomic_DNA"/>
</dbReference>
<reference evidence="2" key="1">
    <citation type="submission" date="2020-11" db="EMBL/GenBank/DDBJ databases">
        <authorList>
            <person name="Tran Van P."/>
        </authorList>
    </citation>
    <scope>NUCLEOTIDE SEQUENCE</scope>
</reference>